<dbReference type="NCBIfam" id="NF009205">
    <property type="entry name" value="PRK12553.1"/>
    <property type="match status" value="1"/>
</dbReference>
<evidence type="ECO:0000256" key="10">
    <source>
        <dbReference type="RuleBase" id="RU000549"/>
    </source>
</evidence>
<comment type="subcellular location">
    <subcellularLocation>
        <location evidence="7">Cytoplasm</location>
    </subcellularLocation>
</comment>
<dbReference type="InterPro" id="IPR033135">
    <property type="entry name" value="ClpP_His_AS"/>
</dbReference>
<feature type="active site" description="Nucleophile" evidence="7">
    <location>
        <position position="99"/>
    </location>
</feature>
<name>A0ABV4TZX5_9BACT</name>
<dbReference type="EC" id="3.4.21.92" evidence="7 10"/>
<dbReference type="GO" id="GO:0006508">
    <property type="term" value="P:proteolysis"/>
    <property type="evidence" value="ECO:0007669"/>
    <property type="project" value="UniProtKB-KW"/>
</dbReference>
<evidence type="ECO:0000256" key="4">
    <source>
        <dbReference type="ARBA" id="ARBA00022801"/>
    </source>
</evidence>
<dbReference type="NCBIfam" id="NF001368">
    <property type="entry name" value="PRK00277.1"/>
    <property type="match status" value="1"/>
</dbReference>
<dbReference type="GO" id="GO:0008233">
    <property type="term" value="F:peptidase activity"/>
    <property type="evidence" value="ECO:0007669"/>
    <property type="project" value="UniProtKB-KW"/>
</dbReference>
<keyword evidence="5 7" id="KW-0720">Serine protease</keyword>
<dbReference type="RefSeq" id="WP_425343818.1">
    <property type="nucleotide sequence ID" value="NZ_JBGUBD010000001.1"/>
</dbReference>
<accession>A0ABV4TZX5</accession>
<dbReference type="Gene3D" id="3.90.226.10">
    <property type="entry name" value="2-enoyl-CoA Hydratase, Chain A, domain 1"/>
    <property type="match status" value="1"/>
</dbReference>
<dbReference type="Pfam" id="PF00574">
    <property type="entry name" value="CLP_protease"/>
    <property type="match status" value="1"/>
</dbReference>
<dbReference type="CDD" id="cd07017">
    <property type="entry name" value="S14_ClpP_2"/>
    <property type="match status" value="1"/>
</dbReference>
<evidence type="ECO:0000256" key="7">
    <source>
        <dbReference type="HAMAP-Rule" id="MF_00444"/>
    </source>
</evidence>
<comment type="function">
    <text evidence="7 11">Cleaves peptides in various proteins in a process that requires ATP hydrolysis. Has a chymotrypsin-like activity. Plays a major role in the degradation of misfolded proteins.</text>
</comment>
<keyword evidence="4 7" id="KW-0378">Hydrolase</keyword>
<dbReference type="InterPro" id="IPR029045">
    <property type="entry name" value="ClpP/crotonase-like_dom_sf"/>
</dbReference>
<proteinExistence type="inferred from homology"/>
<feature type="active site" evidence="7 9">
    <location>
        <position position="124"/>
    </location>
</feature>
<evidence type="ECO:0000256" key="2">
    <source>
        <dbReference type="ARBA" id="ARBA00022490"/>
    </source>
</evidence>
<keyword evidence="3 7" id="KW-0645">Protease</keyword>
<dbReference type="PROSITE" id="PS00381">
    <property type="entry name" value="CLP_PROTEASE_SER"/>
    <property type="match status" value="1"/>
</dbReference>
<keyword evidence="14" id="KW-1185">Reference proteome</keyword>
<evidence type="ECO:0000256" key="12">
    <source>
        <dbReference type="RuleBase" id="RU003567"/>
    </source>
</evidence>
<dbReference type="PANTHER" id="PTHR10381:SF70">
    <property type="entry name" value="ATP-DEPENDENT CLP PROTEASE PROTEOLYTIC SUBUNIT"/>
    <property type="match status" value="1"/>
</dbReference>
<dbReference type="PROSITE" id="PS00382">
    <property type="entry name" value="CLP_PROTEASE_HIS"/>
    <property type="match status" value="1"/>
</dbReference>
<dbReference type="HAMAP" id="MF_00444">
    <property type="entry name" value="ClpP"/>
    <property type="match status" value="1"/>
</dbReference>
<dbReference type="SUPFAM" id="SSF52096">
    <property type="entry name" value="ClpP/crotonase"/>
    <property type="match status" value="1"/>
</dbReference>
<comment type="similarity">
    <text evidence="1 7 12">Belongs to the peptidase S14 family.</text>
</comment>
<evidence type="ECO:0000256" key="9">
    <source>
        <dbReference type="PROSITE-ProRule" id="PRU10086"/>
    </source>
</evidence>
<evidence type="ECO:0000256" key="11">
    <source>
        <dbReference type="RuleBase" id="RU000550"/>
    </source>
</evidence>
<evidence type="ECO:0000256" key="1">
    <source>
        <dbReference type="ARBA" id="ARBA00007039"/>
    </source>
</evidence>
<comment type="subunit">
    <text evidence="7">Fourteen ClpP subunits assemble into 2 heptameric rings which stack back to back to give a disk-like structure with a central cavity, resembling the structure of eukaryotic proteasomes.</text>
</comment>
<dbReference type="EMBL" id="JBGUBD010000001">
    <property type="protein sequence ID" value="MFA9476893.1"/>
    <property type="molecule type" value="Genomic_DNA"/>
</dbReference>
<evidence type="ECO:0000256" key="3">
    <source>
        <dbReference type="ARBA" id="ARBA00022670"/>
    </source>
</evidence>
<evidence type="ECO:0000256" key="6">
    <source>
        <dbReference type="ARBA" id="ARBA00034021"/>
    </source>
</evidence>
<evidence type="ECO:0000256" key="5">
    <source>
        <dbReference type="ARBA" id="ARBA00022825"/>
    </source>
</evidence>
<dbReference type="PRINTS" id="PR00127">
    <property type="entry name" value="CLPPROTEASEP"/>
</dbReference>
<comment type="catalytic activity">
    <reaction evidence="6 7 9">
        <text>Hydrolysis of proteins to small peptides in the presence of ATP and magnesium. alpha-casein is the usual test substrate. In the absence of ATP, only oligopeptides shorter than five residues are hydrolyzed (such as succinyl-Leu-Tyr-|-NHMec, and Leu-Tyr-Leu-|-Tyr-Trp, in which cleavage of the -Tyr-|-Leu- and -Tyr-|-Trp bonds also occurs).</text>
        <dbReference type="EC" id="3.4.21.92"/>
    </reaction>
</comment>
<comment type="caution">
    <text evidence="13">The sequence shown here is derived from an EMBL/GenBank/DDBJ whole genome shotgun (WGS) entry which is preliminary data.</text>
</comment>
<organism evidence="13 14">
    <name type="scientific">Natronomicrosphaera hydrolytica</name>
    <dbReference type="NCBI Taxonomy" id="3242702"/>
    <lineage>
        <taxon>Bacteria</taxon>
        <taxon>Pseudomonadati</taxon>
        <taxon>Planctomycetota</taxon>
        <taxon>Phycisphaerae</taxon>
        <taxon>Phycisphaerales</taxon>
        <taxon>Phycisphaeraceae</taxon>
        <taxon>Natronomicrosphaera</taxon>
    </lineage>
</organism>
<gene>
    <name evidence="7" type="primary">clpP</name>
    <name evidence="13" type="ORF">ACERK3_01170</name>
</gene>
<dbReference type="InterPro" id="IPR018215">
    <property type="entry name" value="ClpP_Ser_AS"/>
</dbReference>
<dbReference type="Proteomes" id="UP001575105">
    <property type="component" value="Unassembled WGS sequence"/>
</dbReference>
<evidence type="ECO:0000256" key="8">
    <source>
        <dbReference type="PROSITE-ProRule" id="PRU10085"/>
    </source>
</evidence>
<dbReference type="InterPro" id="IPR001907">
    <property type="entry name" value="ClpP"/>
</dbReference>
<protein>
    <recommendedName>
        <fullName evidence="7 12">ATP-dependent Clp protease proteolytic subunit</fullName>
        <ecNumber evidence="7 10">3.4.21.92</ecNumber>
    </recommendedName>
    <alternativeName>
        <fullName evidence="7">Endopeptidase Clp</fullName>
    </alternativeName>
</protein>
<dbReference type="PANTHER" id="PTHR10381">
    <property type="entry name" value="ATP-DEPENDENT CLP PROTEASE PROTEOLYTIC SUBUNIT"/>
    <property type="match status" value="1"/>
</dbReference>
<feature type="active site" evidence="8">
    <location>
        <position position="99"/>
    </location>
</feature>
<dbReference type="InterPro" id="IPR023562">
    <property type="entry name" value="ClpP/TepA"/>
</dbReference>
<sequence>MASLVPIVIEKSGRGERAYDIYSRLLRDRIIFLGGPVTDDTANLVIAQLLFLSNEDPDSDIHFYINSPGGSVTAGLGIYDTMQFIRPKVATYCIGVAASMGSLLMMAGAKDKRFMLPNGRILLHQPLISGVMQGPATDLSIQAKEMVRTRERLYKIMVDHTGQDHDTIARDCERDKWLDAQEAVDYGVADSVLTHIPESYGQRNDEDQNDDSE</sequence>
<keyword evidence="2 7" id="KW-0963">Cytoplasm</keyword>
<evidence type="ECO:0000313" key="13">
    <source>
        <dbReference type="EMBL" id="MFA9476893.1"/>
    </source>
</evidence>
<reference evidence="13 14" key="1">
    <citation type="submission" date="2024-08" db="EMBL/GenBank/DDBJ databases">
        <title>Whole-genome sequencing of halo(alkali)philic microorganisms from hypersaline lakes.</title>
        <authorList>
            <person name="Sorokin D.Y."/>
            <person name="Merkel A.Y."/>
            <person name="Messina E."/>
            <person name="Yakimov M."/>
        </authorList>
    </citation>
    <scope>NUCLEOTIDE SEQUENCE [LARGE SCALE GENOMIC DNA]</scope>
    <source>
        <strain evidence="13 14">AB-hyl4</strain>
    </source>
</reference>
<evidence type="ECO:0000313" key="14">
    <source>
        <dbReference type="Proteomes" id="UP001575105"/>
    </source>
</evidence>